<protein>
    <recommendedName>
        <fullName evidence="1">Cysteine-rich CPCC domain-containing protein</fullName>
    </recommendedName>
</protein>
<sequence length="90" mass="10668">MFYLEKFTCPCCGYKTCDEEPGHYIICPVCFWEDDPYQRDYPNYEGGANRVSLKKGQQNFIDFGACEYEMKRNTRLPNPDEPKDPAWKQH</sequence>
<dbReference type="InterPro" id="IPR025983">
    <property type="entry name" value="Cys_rich_CPCC"/>
</dbReference>
<dbReference type="Pfam" id="PF14206">
    <property type="entry name" value="Cys_rich_CPCC"/>
    <property type="match status" value="1"/>
</dbReference>
<evidence type="ECO:0000259" key="1">
    <source>
        <dbReference type="Pfam" id="PF14206"/>
    </source>
</evidence>
<organism evidence="2 3">
    <name type="scientific">Dyadobacter subterraneus</name>
    <dbReference type="NCBI Taxonomy" id="2773304"/>
    <lineage>
        <taxon>Bacteria</taxon>
        <taxon>Pseudomonadati</taxon>
        <taxon>Bacteroidota</taxon>
        <taxon>Cytophagia</taxon>
        <taxon>Cytophagales</taxon>
        <taxon>Spirosomataceae</taxon>
        <taxon>Dyadobacter</taxon>
    </lineage>
</organism>
<dbReference type="EMBL" id="JACYGY010000001">
    <property type="protein sequence ID" value="MBE9461318.1"/>
    <property type="molecule type" value="Genomic_DNA"/>
</dbReference>
<proteinExistence type="predicted"/>
<dbReference type="Proteomes" id="UP000634134">
    <property type="component" value="Unassembled WGS sequence"/>
</dbReference>
<keyword evidence="3" id="KW-1185">Reference proteome</keyword>
<gene>
    <name evidence="2" type="ORF">IEE83_05430</name>
</gene>
<name>A0ABR9W783_9BACT</name>
<evidence type="ECO:0000313" key="2">
    <source>
        <dbReference type="EMBL" id="MBE9461318.1"/>
    </source>
</evidence>
<feature type="domain" description="Cysteine-rich CPCC" evidence="1">
    <location>
        <begin position="7"/>
        <end position="81"/>
    </location>
</feature>
<evidence type="ECO:0000313" key="3">
    <source>
        <dbReference type="Proteomes" id="UP000634134"/>
    </source>
</evidence>
<comment type="caution">
    <text evidence="2">The sequence shown here is derived from an EMBL/GenBank/DDBJ whole genome shotgun (WGS) entry which is preliminary data.</text>
</comment>
<reference evidence="3" key="1">
    <citation type="submission" date="2023-07" db="EMBL/GenBank/DDBJ databases">
        <title>Dyadobacter sp. nov 'subterranea' isolated from contaminted grondwater.</title>
        <authorList>
            <person name="Szabo I."/>
            <person name="Al-Omari J."/>
            <person name="Szerdahelyi S.G."/>
            <person name="Rado J."/>
        </authorList>
    </citation>
    <scope>NUCLEOTIDE SEQUENCE [LARGE SCALE GENOMIC DNA]</scope>
    <source>
        <strain evidence="3">UP-52</strain>
    </source>
</reference>
<dbReference type="RefSeq" id="WP_194119589.1">
    <property type="nucleotide sequence ID" value="NZ_JACYGY010000001.1"/>
</dbReference>
<accession>A0ABR9W783</accession>